<evidence type="ECO:0000256" key="8">
    <source>
        <dbReference type="ARBA" id="ARBA00022884"/>
    </source>
</evidence>
<name>A0A931CXK1_9BACT</name>
<keyword evidence="14" id="KW-0547">Nucleotide-binding</keyword>
<keyword evidence="4 12" id="KW-0285">Flavoprotein</keyword>
<dbReference type="GO" id="GO:0000049">
    <property type="term" value="F:tRNA binding"/>
    <property type="evidence" value="ECO:0007669"/>
    <property type="project" value="UniProtKB-KW"/>
</dbReference>
<dbReference type="Gene3D" id="1.10.1200.80">
    <property type="entry name" value="Putative flavin oxidoreducatase, domain 2"/>
    <property type="match status" value="1"/>
</dbReference>
<dbReference type="InterPro" id="IPR004652">
    <property type="entry name" value="DusB-like"/>
</dbReference>
<dbReference type="PANTHER" id="PTHR45846:SF1">
    <property type="entry name" value="TRNA-DIHYDROURIDINE(47) SYNTHASE [NAD(P)(+)]-LIKE"/>
    <property type="match status" value="1"/>
</dbReference>
<comment type="function">
    <text evidence="2 12">Catalyzes the synthesis of 5,6-dihydrouridine (D), a modified base found in the D-loop of most tRNAs, via the reduction of the C5-C6 double bond in target uridines.</text>
</comment>
<proteinExistence type="inferred from homology"/>
<evidence type="ECO:0000256" key="7">
    <source>
        <dbReference type="ARBA" id="ARBA00022857"/>
    </source>
</evidence>
<comment type="cofactor">
    <cofactor evidence="1 12 14">
        <name>FMN</name>
        <dbReference type="ChEBI" id="CHEBI:58210"/>
    </cofactor>
</comment>
<dbReference type="InterPro" id="IPR035587">
    <property type="entry name" value="DUS-like_FMN-bd"/>
</dbReference>
<dbReference type="EMBL" id="JACCQK010000259">
    <property type="protein sequence ID" value="MBG0779264.1"/>
    <property type="molecule type" value="Genomic_DNA"/>
</dbReference>
<dbReference type="Pfam" id="PF01207">
    <property type="entry name" value="Dus"/>
    <property type="match status" value="1"/>
</dbReference>
<evidence type="ECO:0000256" key="14">
    <source>
        <dbReference type="PIRSR" id="PIRSR006621-2"/>
    </source>
</evidence>
<organism evidence="17 18">
    <name type="scientific">Desulfotignum balticum</name>
    <dbReference type="NCBI Taxonomy" id="115781"/>
    <lineage>
        <taxon>Bacteria</taxon>
        <taxon>Pseudomonadati</taxon>
        <taxon>Thermodesulfobacteriota</taxon>
        <taxon>Desulfobacteria</taxon>
        <taxon>Desulfobacterales</taxon>
        <taxon>Desulfobacteraceae</taxon>
        <taxon>Desulfotignum</taxon>
    </lineage>
</organism>
<keyword evidence="7" id="KW-0521">NADP</keyword>
<evidence type="ECO:0000256" key="13">
    <source>
        <dbReference type="PIRSR" id="PIRSR006621-1"/>
    </source>
</evidence>
<gene>
    <name evidence="17" type="primary">dusB</name>
    <name evidence="17" type="ORF">H0S81_04995</name>
</gene>
<evidence type="ECO:0000313" key="18">
    <source>
        <dbReference type="Proteomes" id="UP000706172"/>
    </source>
</evidence>
<evidence type="ECO:0000256" key="15">
    <source>
        <dbReference type="SAM" id="MobiDB-lite"/>
    </source>
</evidence>
<feature type="binding site" evidence="14">
    <location>
        <position position="160"/>
    </location>
    <ligand>
        <name>FMN</name>
        <dbReference type="ChEBI" id="CHEBI:58210"/>
    </ligand>
</feature>
<dbReference type="InterPro" id="IPR013785">
    <property type="entry name" value="Aldolase_TIM"/>
</dbReference>
<evidence type="ECO:0000256" key="3">
    <source>
        <dbReference type="ARBA" id="ARBA00022555"/>
    </source>
</evidence>
<evidence type="ECO:0000256" key="1">
    <source>
        <dbReference type="ARBA" id="ARBA00001917"/>
    </source>
</evidence>
<dbReference type="NCBIfam" id="TIGR00737">
    <property type="entry name" value="nifR3_yhdG"/>
    <property type="match status" value="1"/>
</dbReference>
<dbReference type="InterPro" id="IPR001269">
    <property type="entry name" value="DUS_fam"/>
</dbReference>
<keyword evidence="3" id="KW-0820">tRNA-binding</keyword>
<feature type="binding site" evidence="14">
    <location>
        <begin position="245"/>
        <end position="246"/>
    </location>
    <ligand>
        <name>FMN</name>
        <dbReference type="ChEBI" id="CHEBI:58210"/>
    </ligand>
</feature>
<evidence type="ECO:0000256" key="9">
    <source>
        <dbReference type="ARBA" id="ARBA00023002"/>
    </source>
</evidence>
<evidence type="ECO:0000256" key="2">
    <source>
        <dbReference type="ARBA" id="ARBA00002790"/>
    </source>
</evidence>
<keyword evidence="6 12" id="KW-0819">tRNA processing</keyword>
<evidence type="ECO:0000256" key="11">
    <source>
        <dbReference type="ARBA" id="ARBA00048802"/>
    </source>
</evidence>
<feature type="domain" description="DUS-like FMN-binding" evidence="16">
    <location>
        <begin position="34"/>
        <end position="332"/>
    </location>
</feature>
<dbReference type="AlphaFoldDB" id="A0A931CXK1"/>
<dbReference type="InterPro" id="IPR018517">
    <property type="entry name" value="tRNA_hU_synthase_CS"/>
</dbReference>
<evidence type="ECO:0000256" key="10">
    <source>
        <dbReference type="ARBA" id="ARBA00048205"/>
    </source>
</evidence>
<sequence length="342" mass="37104">MTRQPTDSVSTPGMPSGPPALKIGPLHIQGKTFLAPLAGITNLPFRCLIKECGAGVVCSEMISAKGLFYNSEKTLALLASCPKERPLSVQIFGAEPDIMARAAAEISQMEIADILDINFGCSVKKVLKQGAGAALMNHLPMSRRILEAVRRATPLPLTIKIRSGWDASGSQAFALADMAEKEGVDAVVFHPRTATQGFKGHADWDLIRRIKQQTALPVIGNGDILTPSDALTMLNQTGCDAVMIGRGAMTNPFLLGQVEALITQGISLPVTVSDIFRKMVRLIQLYVSHFGETTACRMLRGRLPWFVKGMPGCSEIRKLLSRITSSEQAIELIQNYEYRLSL</sequence>
<evidence type="ECO:0000259" key="16">
    <source>
        <dbReference type="Pfam" id="PF01207"/>
    </source>
</evidence>
<dbReference type="GO" id="GO:0050660">
    <property type="term" value="F:flavin adenine dinucleotide binding"/>
    <property type="evidence" value="ECO:0007669"/>
    <property type="project" value="InterPro"/>
</dbReference>
<comment type="similarity">
    <text evidence="12">Belongs to the dus family.</text>
</comment>
<evidence type="ECO:0000313" key="17">
    <source>
        <dbReference type="EMBL" id="MBG0779264.1"/>
    </source>
</evidence>
<feature type="compositionally biased region" description="Polar residues" evidence="15">
    <location>
        <begin position="1"/>
        <end position="13"/>
    </location>
</feature>
<dbReference type="PROSITE" id="PS01136">
    <property type="entry name" value="UPF0034"/>
    <property type="match status" value="1"/>
</dbReference>
<feature type="region of interest" description="Disordered" evidence="15">
    <location>
        <begin position="1"/>
        <end position="21"/>
    </location>
</feature>
<dbReference type="Proteomes" id="UP000706172">
    <property type="component" value="Unassembled WGS sequence"/>
</dbReference>
<comment type="catalytic activity">
    <reaction evidence="10">
        <text>a 5,6-dihydrouridine in tRNA + NADP(+) = a uridine in tRNA + NADPH + H(+)</text>
        <dbReference type="Rhea" id="RHEA:23624"/>
        <dbReference type="Rhea" id="RHEA-COMP:13339"/>
        <dbReference type="Rhea" id="RHEA-COMP:13887"/>
        <dbReference type="ChEBI" id="CHEBI:15378"/>
        <dbReference type="ChEBI" id="CHEBI:57783"/>
        <dbReference type="ChEBI" id="CHEBI:58349"/>
        <dbReference type="ChEBI" id="CHEBI:65315"/>
        <dbReference type="ChEBI" id="CHEBI:74443"/>
    </reaction>
</comment>
<keyword evidence="5 12" id="KW-0288">FMN</keyword>
<dbReference type="SUPFAM" id="SSF51395">
    <property type="entry name" value="FMN-linked oxidoreductases"/>
    <property type="match status" value="1"/>
</dbReference>
<evidence type="ECO:0000256" key="6">
    <source>
        <dbReference type="ARBA" id="ARBA00022694"/>
    </source>
</evidence>
<feature type="binding site" evidence="14">
    <location>
        <position position="90"/>
    </location>
    <ligand>
        <name>FMN</name>
        <dbReference type="ChEBI" id="CHEBI:58210"/>
    </ligand>
</feature>
<comment type="catalytic activity">
    <reaction evidence="11">
        <text>a 5,6-dihydrouridine in tRNA + NAD(+) = a uridine in tRNA + NADH + H(+)</text>
        <dbReference type="Rhea" id="RHEA:54452"/>
        <dbReference type="Rhea" id="RHEA-COMP:13339"/>
        <dbReference type="Rhea" id="RHEA-COMP:13887"/>
        <dbReference type="ChEBI" id="CHEBI:15378"/>
        <dbReference type="ChEBI" id="CHEBI:57540"/>
        <dbReference type="ChEBI" id="CHEBI:57945"/>
        <dbReference type="ChEBI" id="CHEBI:65315"/>
        <dbReference type="ChEBI" id="CHEBI:74443"/>
    </reaction>
</comment>
<keyword evidence="9 12" id="KW-0560">Oxidoreductase</keyword>
<dbReference type="EC" id="1.3.1.-" evidence="12"/>
<dbReference type="Gene3D" id="3.20.20.70">
    <property type="entry name" value="Aldolase class I"/>
    <property type="match status" value="1"/>
</dbReference>
<dbReference type="CDD" id="cd02801">
    <property type="entry name" value="DUS_like_FMN"/>
    <property type="match status" value="1"/>
</dbReference>
<keyword evidence="8" id="KW-0694">RNA-binding</keyword>
<dbReference type="PIRSF" id="PIRSF006621">
    <property type="entry name" value="Dus"/>
    <property type="match status" value="1"/>
</dbReference>
<dbReference type="InterPro" id="IPR024036">
    <property type="entry name" value="tRNA-dHydroUridine_Synthase_C"/>
</dbReference>
<feature type="binding site" evidence="14">
    <location>
        <position position="190"/>
    </location>
    <ligand>
        <name>FMN</name>
        <dbReference type="ChEBI" id="CHEBI:58210"/>
    </ligand>
</feature>
<accession>A0A931CXK1</accession>
<dbReference type="GO" id="GO:0017150">
    <property type="term" value="F:tRNA dihydrouridine synthase activity"/>
    <property type="evidence" value="ECO:0007669"/>
    <property type="project" value="InterPro"/>
</dbReference>
<evidence type="ECO:0000256" key="12">
    <source>
        <dbReference type="PIRNR" id="PIRNR006621"/>
    </source>
</evidence>
<reference evidence="17" key="1">
    <citation type="submission" date="2020-07" db="EMBL/GenBank/DDBJ databases">
        <title>Severe corrosion of carbon steel in oil field produced water can be linked to methanogenic archaea containing a special type of NiFe hydrogenase.</title>
        <authorList>
            <person name="Lahme S."/>
            <person name="Mand J."/>
            <person name="Longwell J."/>
            <person name="Smith R."/>
            <person name="Enning D."/>
        </authorList>
    </citation>
    <scope>NUCLEOTIDE SEQUENCE</scope>
    <source>
        <strain evidence="17">MIC098Bin6</strain>
    </source>
</reference>
<feature type="active site" description="Proton donor" evidence="13">
    <location>
        <position position="121"/>
    </location>
</feature>
<comment type="caution">
    <text evidence="17">The sequence shown here is derived from an EMBL/GenBank/DDBJ whole genome shotgun (WGS) entry which is preliminary data.</text>
</comment>
<protein>
    <recommendedName>
        <fullName evidence="12">tRNA-dihydrouridine synthase</fullName>
        <ecNumber evidence="12">1.3.1.-</ecNumber>
    </recommendedName>
</protein>
<evidence type="ECO:0000256" key="5">
    <source>
        <dbReference type="ARBA" id="ARBA00022643"/>
    </source>
</evidence>
<dbReference type="PANTHER" id="PTHR45846">
    <property type="entry name" value="TRNA-DIHYDROURIDINE(47) SYNTHASE [NAD(P)(+)]-LIKE"/>
    <property type="match status" value="1"/>
</dbReference>
<evidence type="ECO:0000256" key="4">
    <source>
        <dbReference type="ARBA" id="ARBA00022630"/>
    </source>
</evidence>